<evidence type="ECO:0000313" key="1">
    <source>
        <dbReference type="EMBL" id="SSA59009.1"/>
    </source>
</evidence>
<reference evidence="2" key="1">
    <citation type="submission" date="2016-10" db="EMBL/GenBank/DDBJ databases">
        <authorList>
            <person name="Varghese N."/>
            <person name="Submissions S."/>
        </authorList>
    </citation>
    <scope>NUCLEOTIDE SEQUENCE [LARGE SCALE GENOMIC DNA]</scope>
    <source>
        <strain evidence="2">DSM 22951</strain>
    </source>
</reference>
<dbReference type="EMBL" id="UESZ01000002">
    <property type="protein sequence ID" value="SSA59009.1"/>
    <property type="molecule type" value="Genomic_DNA"/>
</dbReference>
<name>A0A2Y9BLI3_9MICO</name>
<accession>A0A2Y9BLI3</accession>
<protein>
    <submittedName>
        <fullName evidence="1">Uncharacterized protein</fullName>
    </submittedName>
</protein>
<organism evidence="1 2">
    <name type="scientific">Branchiibius hedensis</name>
    <dbReference type="NCBI Taxonomy" id="672460"/>
    <lineage>
        <taxon>Bacteria</taxon>
        <taxon>Bacillati</taxon>
        <taxon>Actinomycetota</taxon>
        <taxon>Actinomycetes</taxon>
        <taxon>Micrococcales</taxon>
        <taxon>Dermacoccaceae</taxon>
        <taxon>Branchiibius</taxon>
    </lineage>
</organism>
<dbReference type="Proteomes" id="UP000250028">
    <property type="component" value="Unassembled WGS sequence"/>
</dbReference>
<dbReference type="AlphaFoldDB" id="A0A2Y9BLI3"/>
<gene>
    <name evidence="1" type="ORF">SAMN04489750_3814</name>
</gene>
<keyword evidence="2" id="KW-1185">Reference proteome</keyword>
<sequence>MNVWRTIHDGRGGGLVLVVDFGGRSDETTFASMMRRLDPAQRVLQTEPLGVQRLSIGASYPMTWTATLPDAATGTVVVLSFCAGTGFVERMSIHLGEVRTIALDPRRPTPQLAVNDFSSQVERLVKLGATSPPESIIRSAVDATDIRETASILASVHREMLAETAEAQRWPGRLVEGLATRFRDYLTFLVAAAEAWPRQDFPVDLVVVPDGRGPDGVVGTTEVSVASDRSDFLVDPATLAAVGTILDGAASSSVVPGTRVAPV</sequence>
<evidence type="ECO:0000313" key="2">
    <source>
        <dbReference type="Proteomes" id="UP000250028"/>
    </source>
</evidence>
<proteinExistence type="predicted"/>